<evidence type="ECO:0000313" key="2">
    <source>
        <dbReference type="Proteomes" id="UP001352852"/>
    </source>
</evidence>
<accession>A0ABU7F0R6</accession>
<evidence type="ECO:0000313" key="1">
    <source>
        <dbReference type="EMBL" id="MED6293043.1"/>
    </source>
</evidence>
<dbReference type="Proteomes" id="UP001352852">
    <property type="component" value="Unassembled WGS sequence"/>
</dbReference>
<proteinExistence type="predicted"/>
<reference evidence="1 2" key="1">
    <citation type="submission" date="2021-06" db="EMBL/GenBank/DDBJ databases">
        <authorList>
            <person name="Palmer J.M."/>
        </authorList>
    </citation>
    <scope>NUCLEOTIDE SEQUENCE [LARGE SCALE GENOMIC DNA]</scope>
    <source>
        <strain evidence="1 2">CL_MEX2019</strain>
        <tissue evidence="1">Muscle</tissue>
    </source>
</reference>
<dbReference type="EMBL" id="JAHUTJ010074134">
    <property type="protein sequence ID" value="MED6293043.1"/>
    <property type="molecule type" value="Genomic_DNA"/>
</dbReference>
<organism evidence="1 2">
    <name type="scientific">Characodon lateralis</name>
    <dbReference type="NCBI Taxonomy" id="208331"/>
    <lineage>
        <taxon>Eukaryota</taxon>
        <taxon>Metazoa</taxon>
        <taxon>Chordata</taxon>
        <taxon>Craniata</taxon>
        <taxon>Vertebrata</taxon>
        <taxon>Euteleostomi</taxon>
        <taxon>Actinopterygii</taxon>
        <taxon>Neopterygii</taxon>
        <taxon>Teleostei</taxon>
        <taxon>Neoteleostei</taxon>
        <taxon>Acanthomorphata</taxon>
        <taxon>Ovalentaria</taxon>
        <taxon>Atherinomorphae</taxon>
        <taxon>Cyprinodontiformes</taxon>
        <taxon>Goodeidae</taxon>
        <taxon>Characodon</taxon>
    </lineage>
</organism>
<gene>
    <name evidence="1" type="ORF">CHARACLAT_006801</name>
</gene>
<protein>
    <submittedName>
        <fullName evidence="1">Uncharacterized protein</fullName>
    </submittedName>
</protein>
<name>A0ABU7F0R6_9TELE</name>
<keyword evidence="2" id="KW-1185">Reference proteome</keyword>
<sequence length="153" mass="18084">MLEDEAFGFFLVLFHKLMPHVGMLYNQLLKRNIDSVNISGSIQRFINIQQAIREAVPSLVEGEKYRDHFRSHPQRNGGYWEKTGNSIWHWRYVTPLFVMPRRDFHSPSTWSGPLCCKEIYSHNTTRSSQIQHWIPELKPIPHRTRPNLKQSCP</sequence>
<comment type="caution">
    <text evidence="1">The sequence shown here is derived from an EMBL/GenBank/DDBJ whole genome shotgun (WGS) entry which is preliminary data.</text>
</comment>